<evidence type="ECO:0000313" key="2">
    <source>
        <dbReference type="Proteomes" id="UP000811545"/>
    </source>
</evidence>
<dbReference type="Proteomes" id="UP000811545">
    <property type="component" value="Unassembled WGS sequence"/>
</dbReference>
<dbReference type="AlphaFoldDB" id="A0A9E2BIZ0"/>
<sequence>MIMGTRKAVKNTINKLMPSAPSEKSIPKYLIQGTEKECCTTALASKLFQIKSTVMSSPTAAESATKRAILPGNKAKAKAAIAGMSISSNDSIFIDVKRVASGIFCC</sequence>
<proteinExistence type="predicted"/>
<name>A0A9E2BIZ0_PSYF1</name>
<dbReference type="EMBL" id="QLTW01000414">
    <property type="protein sequence ID" value="MBT9146254.1"/>
    <property type="molecule type" value="Genomic_DNA"/>
</dbReference>
<accession>A0A9E2BIZ0</accession>
<comment type="caution">
    <text evidence="1">The sequence shown here is derived from an EMBL/GenBank/DDBJ whole genome shotgun (WGS) entry which is preliminary data.</text>
</comment>
<reference evidence="1 2" key="1">
    <citation type="journal article" date="2021" name="bioRxiv">
        <title>Unique metabolic strategies in Hadean analogues reveal hints for primordial physiology.</title>
        <authorList>
            <person name="Nobu M.K."/>
            <person name="Nakai R."/>
            <person name="Tamazawa S."/>
            <person name="Mori H."/>
            <person name="Toyoda A."/>
            <person name="Ijiri A."/>
            <person name="Suzuki S."/>
            <person name="Kurokawa K."/>
            <person name="Kamagata Y."/>
            <person name="Tamaki H."/>
        </authorList>
    </citation>
    <scope>NUCLEOTIDE SEQUENCE [LARGE SCALE GENOMIC DNA]</scope>
    <source>
        <strain evidence="1">BS525</strain>
    </source>
</reference>
<gene>
    <name evidence="1" type="ORF">DDT42_02136</name>
</gene>
<protein>
    <submittedName>
        <fullName evidence="1">Uncharacterized protein</fullName>
    </submittedName>
</protein>
<evidence type="ECO:0000313" key="1">
    <source>
        <dbReference type="EMBL" id="MBT9146254.1"/>
    </source>
</evidence>
<organism evidence="1 2">
    <name type="scientific">Psychracetigena formicireducens</name>
    <dbReference type="NCBI Taxonomy" id="2986056"/>
    <lineage>
        <taxon>Bacteria</taxon>
        <taxon>Bacillati</taxon>
        <taxon>Candidatus Lithacetigenota</taxon>
        <taxon>Candidatus Psychracetigena</taxon>
    </lineage>
</organism>